<evidence type="ECO:0000256" key="1">
    <source>
        <dbReference type="ARBA" id="ARBA00004370"/>
    </source>
</evidence>
<keyword evidence="5" id="KW-0012">Acyltransferase</keyword>
<keyword evidence="5" id="KW-0808">Transferase</keyword>
<feature type="transmembrane region" description="Helical" evidence="3">
    <location>
        <begin position="290"/>
        <end position="309"/>
    </location>
</feature>
<keyword evidence="3" id="KW-0472">Membrane</keyword>
<keyword evidence="6" id="KW-1185">Reference proteome</keyword>
<dbReference type="Pfam" id="PF01757">
    <property type="entry name" value="Acyl_transf_3"/>
    <property type="match status" value="1"/>
</dbReference>
<feature type="transmembrane region" description="Helical" evidence="3">
    <location>
        <begin position="187"/>
        <end position="206"/>
    </location>
</feature>
<comment type="similarity">
    <text evidence="2">Belongs to the acyltransferase 3 family.</text>
</comment>
<feature type="transmembrane region" description="Helical" evidence="3">
    <location>
        <begin position="113"/>
        <end position="130"/>
    </location>
</feature>
<dbReference type="GO" id="GO:0016746">
    <property type="term" value="F:acyltransferase activity"/>
    <property type="evidence" value="ECO:0007669"/>
    <property type="project" value="UniProtKB-KW"/>
</dbReference>
<feature type="transmembrane region" description="Helical" evidence="3">
    <location>
        <begin position="266"/>
        <end position="284"/>
    </location>
</feature>
<evidence type="ECO:0000259" key="4">
    <source>
        <dbReference type="Pfam" id="PF01757"/>
    </source>
</evidence>
<proteinExistence type="inferred from homology"/>
<organism evidence="5 6">
    <name type="scientific">Ornithinibacillus xuwenensis</name>
    <dbReference type="NCBI Taxonomy" id="3144668"/>
    <lineage>
        <taxon>Bacteria</taxon>
        <taxon>Bacillati</taxon>
        <taxon>Bacillota</taxon>
        <taxon>Bacilli</taxon>
        <taxon>Bacillales</taxon>
        <taxon>Bacillaceae</taxon>
        <taxon>Ornithinibacillus</taxon>
    </lineage>
</organism>
<gene>
    <name evidence="5" type="ORF">ABC228_13940</name>
</gene>
<protein>
    <submittedName>
        <fullName evidence="5">Acyltransferase family protein</fullName>
    </submittedName>
</protein>
<comment type="subcellular location">
    <subcellularLocation>
        <location evidence="1">Membrane</location>
    </subcellularLocation>
</comment>
<feature type="transmembrane region" description="Helical" evidence="3">
    <location>
        <begin position="236"/>
        <end position="254"/>
    </location>
</feature>
<feature type="transmembrane region" description="Helical" evidence="3">
    <location>
        <begin position="137"/>
        <end position="153"/>
    </location>
</feature>
<dbReference type="InterPro" id="IPR002656">
    <property type="entry name" value="Acyl_transf_3_dom"/>
</dbReference>
<dbReference type="PANTHER" id="PTHR37312">
    <property type="entry name" value="MEMBRANE-BOUND ACYLTRANSFERASE YKRP-RELATED"/>
    <property type="match status" value="1"/>
</dbReference>
<accession>A0ABU9XIZ8</accession>
<evidence type="ECO:0000313" key="6">
    <source>
        <dbReference type="Proteomes" id="UP001444625"/>
    </source>
</evidence>
<feature type="transmembrane region" description="Helical" evidence="3">
    <location>
        <begin position="12"/>
        <end position="33"/>
    </location>
</feature>
<keyword evidence="3" id="KW-0812">Transmembrane</keyword>
<evidence type="ECO:0000313" key="5">
    <source>
        <dbReference type="EMBL" id="MEN2768278.1"/>
    </source>
</evidence>
<feature type="domain" description="Acyltransferase 3" evidence="4">
    <location>
        <begin position="11"/>
        <end position="309"/>
    </location>
</feature>
<dbReference type="Proteomes" id="UP001444625">
    <property type="component" value="Unassembled WGS sequence"/>
</dbReference>
<dbReference type="EMBL" id="JBDIML010000004">
    <property type="protein sequence ID" value="MEN2768278.1"/>
    <property type="molecule type" value="Genomic_DNA"/>
</dbReference>
<dbReference type="InterPro" id="IPR052734">
    <property type="entry name" value="Nod_factor_acetyltransferase"/>
</dbReference>
<keyword evidence="3" id="KW-1133">Transmembrane helix</keyword>
<feature type="transmembrane region" description="Helical" evidence="3">
    <location>
        <begin position="39"/>
        <end position="63"/>
    </location>
</feature>
<feature type="transmembrane region" description="Helical" evidence="3">
    <location>
        <begin position="75"/>
        <end position="93"/>
    </location>
</feature>
<evidence type="ECO:0000256" key="2">
    <source>
        <dbReference type="ARBA" id="ARBA00007400"/>
    </source>
</evidence>
<feature type="transmembrane region" description="Helical" evidence="3">
    <location>
        <begin position="159"/>
        <end position="175"/>
    </location>
</feature>
<dbReference type="RefSeq" id="WP_345825756.1">
    <property type="nucleotide sequence ID" value="NZ_JBDIML010000004.1"/>
</dbReference>
<evidence type="ECO:0000256" key="3">
    <source>
        <dbReference type="SAM" id="Phobius"/>
    </source>
</evidence>
<name>A0ABU9XIZ8_9BACI</name>
<reference evidence="5 6" key="1">
    <citation type="submission" date="2024-05" db="EMBL/GenBank/DDBJ databases">
        <authorList>
            <person name="Haq I."/>
            <person name="Ullah Z."/>
            <person name="Ahmad R."/>
            <person name="Li M."/>
            <person name="Tong Y."/>
        </authorList>
    </citation>
    <scope>NUCLEOTIDE SEQUENCE [LARGE SCALE GENOMIC DNA]</scope>
    <source>
        <strain evidence="5 6">16A2E</strain>
    </source>
</reference>
<comment type="caution">
    <text evidence="5">The sequence shown here is derived from an EMBL/GenBank/DDBJ whole genome shotgun (WGS) entry which is preliminary data.</text>
</comment>
<dbReference type="PANTHER" id="PTHR37312:SF1">
    <property type="entry name" value="MEMBRANE-BOUND ACYLTRANSFERASE YKRP-RELATED"/>
    <property type="match status" value="1"/>
</dbReference>
<sequence>MESFRKRERDPYLDNARFILVVFVVFGHLISPYKGSIEAIYWINNVMASFRMPALILITGYFAKSFNKDGYIEKITIKLFIPYLIFQFIYAIYHYVVLGNEAFSLNWFKPYMGMWFLLSLYCWNLLLFIFSRLKHPIVIAVVLSLLIGSFVEIGPTFSLMRTVVFFPFFLIGFYLNKEQLRYLKKPIFKWISVMAIMLSILWMHQFSLLEAREMLLGKFSYDTIGLSTFTGIIRRSVFYMVMALGILAFLPWVPKKRMKFTRLGQRTAYVYLLHFLIIKLLANIEVPLSVQAGWLIASPFLAIGIAVLLSSGPIVYVTKPIVEGAFVYKLKEMLNLFATRFMRNRSWLRSGKI</sequence>